<name>C5CWC8_VARPS</name>
<dbReference type="EMBL" id="CP001635">
    <property type="protein sequence ID" value="ACS18683.1"/>
    <property type="molecule type" value="Genomic_DNA"/>
</dbReference>
<accession>C5CWC8</accession>
<evidence type="ECO:0000313" key="2">
    <source>
        <dbReference type="EMBL" id="ACS18683.1"/>
    </source>
</evidence>
<keyword evidence="2" id="KW-0966">Cell projection</keyword>
<keyword evidence="1" id="KW-0732">Signal</keyword>
<dbReference type="AlphaFoldDB" id="C5CWC8"/>
<dbReference type="STRING" id="543728.Vapar_2038"/>
<keyword evidence="2" id="KW-0969">Cilium</keyword>
<feature type="chain" id="PRO_5002950047" evidence="1">
    <location>
        <begin position="26"/>
        <end position="128"/>
    </location>
</feature>
<dbReference type="HOGENOM" id="CLU_161436_0_0_4"/>
<gene>
    <name evidence="2" type="ordered locus">Vapar_2038</name>
</gene>
<organism evidence="2">
    <name type="scientific">Variovorax paradoxus (strain S110)</name>
    <dbReference type="NCBI Taxonomy" id="543728"/>
    <lineage>
        <taxon>Bacteria</taxon>
        <taxon>Pseudomonadati</taxon>
        <taxon>Pseudomonadota</taxon>
        <taxon>Betaproteobacteria</taxon>
        <taxon>Burkholderiales</taxon>
        <taxon>Comamonadaceae</taxon>
        <taxon>Variovorax</taxon>
    </lineage>
</organism>
<feature type="signal peptide" evidence="1">
    <location>
        <begin position="1"/>
        <end position="25"/>
    </location>
</feature>
<dbReference type="eggNOG" id="ENOG502ZDQW">
    <property type="taxonomic scope" value="Bacteria"/>
</dbReference>
<proteinExistence type="predicted"/>
<evidence type="ECO:0000256" key="1">
    <source>
        <dbReference type="SAM" id="SignalP"/>
    </source>
</evidence>
<keyword evidence="2" id="KW-0282">Flagellum</keyword>
<reference evidence="2" key="1">
    <citation type="submission" date="2009-06" db="EMBL/GenBank/DDBJ databases">
        <title>Complete sequence of chromosome 1 of Variovorax paradoxus S110.</title>
        <authorList>
            <consortium name="US DOE Joint Genome Institute"/>
            <person name="Lucas S."/>
            <person name="Copeland A."/>
            <person name="Lapidus A."/>
            <person name="Glavina del Rio T."/>
            <person name="Tice H."/>
            <person name="Bruce D."/>
            <person name="Goodwin L."/>
            <person name="Pitluck S."/>
            <person name="Chertkov O."/>
            <person name="Brettin T."/>
            <person name="Detter J.C."/>
            <person name="Han C."/>
            <person name="Larimer F."/>
            <person name="Land M."/>
            <person name="Hauser L."/>
            <person name="Kyrpides N."/>
            <person name="Ovchinnikova G."/>
            <person name="Orwin P."/>
            <person name="Leadbetter J.R."/>
            <person name="Spain J.C."/>
            <person name="Han J.I."/>
        </authorList>
    </citation>
    <scope>NUCLEOTIDE SEQUENCE</scope>
    <source>
        <strain evidence="2">S110</strain>
    </source>
</reference>
<dbReference type="KEGG" id="vap:Vapar_2038"/>
<protein>
    <submittedName>
        <fullName evidence="2">FAP92 flagellar associated protein</fullName>
    </submittedName>
</protein>
<sequence precursor="true">MTISNAKRLSAIAVALAAAAGAVRAETYEGVHPLTTAESRANVAAGAVVAARIGNPYATGVDAGPMHPPVAMNNRDTVRAEAVAAARAPDPYAEAASSGTTPIVAGAVDRATVRAEAYAAARGNALPL</sequence>